<dbReference type="SMART" id="SM00248">
    <property type="entry name" value="ANK"/>
    <property type="match status" value="3"/>
</dbReference>
<gene>
    <name evidence="8" type="ORF">niasHT_006501</name>
</gene>
<dbReference type="Pfam" id="PF13637">
    <property type="entry name" value="Ank_4"/>
    <property type="match status" value="1"/>
</dbReference>
<dbReference type="InterPro" id="IPR041725">
    <property type="entry name" value="L-asparaginase_I"/>
</dbReference>
<dbReference type="InterPro" id="IPR040919">
    <property type="entry name" value="Asparaginase_C"/>
</dbReference>
<evidence type="ECO:0000256" key="4">
    <source>
        <dbReference type="PROSITE-ProRule" id="PRU10100"/>
    </source>
</evidence>
<evidence type="ECO:0000256" key="3">
    <source>
        <dbReference type="PROSITE-ProRule" id="PRU00023"/>
    </source>
</evidence>
<dbReference type="AlphaFoldDB" id="A0ABD2LTU6"/>
<dbReference type="GO" id="GO:0004067">
    <property type="term" value="F:asparaginase activity"/>
    <property type="evidence" value="ECO:0007669"/>
    <property type="project" value="UniProtKB-UniRule"/>
</dbReference>
<feature type="region of interest" description="Disordered" evidence="5">
    <location>
        <begin position="99"/>
        <end position="128"/>
    </location>
</feature>
<feature type="active site" evidence="4">
    <location>
        <position position="260"/>
    </location>
</feature>
<dbReference type="SUPFAM" id="SSF48403">
    <property type="entry name" value="Ankyrin repeat"/>
    <property type="match status" value="1"/>
</dbReference>
<dbReference type="SUPFAM" id="SSF53774">
    <property type="entry name" value="Glutaminase/Asparaginase"/>
    <property type="match status" value="1"/>
</dbReference>
<dbReference type="InterPro" id="IPR037152">
    <property type="entry name" value="L-asparaginase_N_sf"/>
</dbReference>
<dbReference type="EMBL" id="JBICBT010000269">
    <property type="protein sequence ID" value="KAL3118673.1"/>
    <property type="molecule type" value="Genomic_DNA"/>
</dbReference>
<evidence type="ECO:0000313" key="9">
    <source>
        <dbReference type="Proteomes" id="UP001620626"/>
    </source>
</evidence>
<dbReference type="Pfam" id="PF00023">
    <property type="entry name" value="Ank"/>
    <property type="match status" value="1"/>
</dbReference>
<dbReference type="Pfam" id="PF00710">
    <property type="entry name" value="Asparaginase"/>
    <property type="match status" value="1"/>
</dbReference>
<name>A0ABD2LTU6_9BILA</name>
<dbReference type="InterPro" id="IPR027474">
    <property type="entry name" value="L-asparaginase_N"/>
</dbReference>
<dbReference type="InterPro" id="IPR006034">
    <property type="entry name" value="Asparaginase/glutaminase-like"/>
</dbReference>
<dbReference type="SMART" id="SM00870">
    <property type="entry name" value="Asparaginase"/>
    <property type="match status" value="1"/>
</dbReference>
<dbReference type="SFLD" id="SFLDS00057">
    <property type="entry name" value="Glutaminase/Asparaginase"/>
    <property type="match status" value="1"/>
</dbReference>
<evidence type="ECO:0000313" key="8">
    <source>
        <dbReference type="EMBL" id="KAL3118673.1"/>
    </source>
</evidence>
<dbReference type="PANTHER" id="PTHR11707">
    <property type="entry name" value="L-ASPARAGINASE"/>
    <property type="match status" value="1"/>
</dbReference>
<dbReference type="InterPro" id="IPR002110">
    <property type="entry name" value="Ankyrin_rpt"/>
</dbReference>
<dbReference type="InterPro" id="IPR036152">
    <property type="entry name" value="Asp/glu_Ase-like_sf"/>
</dbReference>
<evidence type="ECO:0000259" key="6">
    <source>
        <dbReference type="Pfam" id="PF00710"/>
    </source>
</evidence>
<dbReference type="InterPro" id="IPR027473">
    <property type="entry name" value="L-asparaginase_C"/>
</dbReference>
<evidence type="ECO:0000256" key="5">
    <source>
        <dbReference type="SAM" id="MobiDB-lite"/>
    </source>
</evidence>
<feature type="repeat" description="ANK" evidence="3">
    <location>
        <begin position="655"/>
        <end position="687"/>
    </location>
</feature>
<proteinExistence type="predicted"/>
<feature type="domain" description="L-asparaginase N-terminal" evidence="6">
    <location>
        <begin position="149"/>
        <end position="362"/>
    </location>
</feature>
<evidence type="ECO:0000256" key="1">
    <source>
        <dbReference type="ARBA" id="ARBA00012920"/>
    </source>
</evidence>
<dbReference type="PROSITE" id="PS50088">
    <property type="entry name" value="ANK_REPEAT"/>
    <property type="match status" value="1"/>
</dbReference>
<keyword evidence="3" id="KW-0040">ANK repeat</keyword>
<dbReference type="Pfam" id="PF17763">
    <property type="entry name" value="Asparaginase_C"/>
    <property type="match status" value="1"/>
</dbReference>
<accession>A0ABD2LTU6</accession>
<dbReference type="PROSITE" id="PS00917">
    <property type="entry name" value="ASN_GLN_ASE_2"/>
    <property type="match status" value="1"/>
</dbReference>
<evidence type="ECO:0000256" key="2">
    <source>
        <dbReference type="PIRSR" id="PIRSR001220-2"/>
    </source>
</evidence>
<dbReference type="FunFam" id="3.40.50.1170:FF:000003">
    <property type="entry name" value="60 kDa lysophospholipase"/>
    <property type="match status" value="1"/>
</dbReference>
<comment type="caution">
    <text evidence="8">The sequence shown here is derived from an EMBL/GenBank/DDBJ whole genome shotgun (WGS) entry which is preliminary data.</text>
</comment>
<dbReference type="InterPro" id="IPR027475">
    <property type="entry name" value="Asparaginase/glutaminase_AS2"/>
</dbReference>
<feature type="binding site" evidence="2">
    <location>
        <begin position="260"/>
        <end position="261"/>
    </location>
    <ligand>
        <name>substrate</name>
    </ligand>
</feature>
<feature type="binding site" evidence="2">
    <location>
        <position position="229"/>
    </location>
    <ligand>
        <name>substrate</name>
    </ligand>
</feature>
<feature type="domain" description="Asparaginase/glutaminase C-terminal" evidence="7">
    <location>
        <begin position="396"/>
        <end position="477"/>
    </location>
</feature>
<dbReference type="Gene3D" id="3.40.50.40">
    <property type="match status" value="1"/>
</dbReference>
<dbReference type="EC" id="3.5.1.1" evidence="1"/>
<protein>
    <recommendedName>
        <fullName evidence="1">asparaginase</fullName>
        <ecNumber evidence="1">3.5.1.1</ecNumber>
    </recommendedName>
</protein>
<dbReference type="Gene3D" id="3.40.50.1170">
    <property type="entry name" value="L-asparaginase, N-terminal domain"/>
    <property type="match status" value="1"/>
</dbReference>
<reference evidence="8 9" key="1">
    <citation type="submission" date="2024-10" db="EMBL/GenBank/DDBJ databases">
        <authorList>
            <person name="Kim D."/>
        </authorList>
    </citation>
    <scope>NUCLEOTIDE SEQUENCE [LARGE SCALE GENOMIC DNA]</scope>
    <source>
        <strain evidence="8">BH-2024</strain>
    </source>
</reference>
<dbReference type="GO" id="GO:0009066">
    <property type="term" value="P:aspartate family amino acid metabolic process"/>
    <property type="evidence" value="ECO:0007669"/>
    <property type="project" value="UniProtKB-ARBA"/>
</dbReference>
<dbReference type="PROSITE" id="PS51732">
    <property type="entry name" value="ASN_GLN_ASE_3"/>
    <property type="match status" value="1"/>
</dbReference>
<dbReference type="InterPro" id="IPR036770">
    <property type="entry name" value="Ankyrin_rpt-contain_sf"/>
</dbReference>
<dbReference type="PIRSF" id="PIRSF500176">
    <property type="entry name" value="L_ASNase"/>
    <property type="match status" value="1"/>
</dbReference>
<dbReference type="PRINTS" id="PR00139">
    <property type="entry name" value="ASNGLNASE"/>
</dbReference>
<sequence length="727" mass="79255">MSDEIGNILSHYKCQPQQQSSTADGGDSTVSARLMFADGQPPEVPSSPLVPLASAAAPIDNSFQPKHLTAVANLDDLSGDEEGNLVRNLSATRLAEMHAERETNNALQPPPAAAAAQQQSAAAGRRRLSTVCEDGTHLHGKPVALHDSRVLVLYTGGTIGMRACHDGVYAPEQYYLPRAIRDIPPLNDKEYADRMYADLPLKPLCLPPVHGMNKRVVYWLVEYEPLLDSSDMTFDDWIRIAKDIRKSYSAYDGFVVLHGTDTLAYTACALSFMMENLGKPVVITGAQIPVAEVRSDGRENMIGALIVAGNLDIPEVCVLFNNKLLRGNRSIKVDNHGLEAFDSPNMAPLATLDITINVNYESIFRSGQLRPFTVQESLCRNVVVLRIFPSMPIESAYGSGNIPLRREDILQEIRAAVQRGCLVLNVSQCAKGHVAVDYLTGKVLDDAGVIFGSDMTTEAALTKLAYVLAKQEWNIEQKVAVMRKNLAGEMSVAHSDAQLANRELDIIPRLAKYLSITSSSETRMLRNALFPPLSCHAAFANDVQTLENLRLSGANLSGGDYNMRTPLHVAAAVEYLLKHGASVHIRDANDENALLCAVRSRNLVVISMVRQAGGQLVVPRPRIGVELCLSAGTGDLDALKAWHAAGANLSTPDYEGRTALHIAASRGFDEMCFWLCENGADPLLRDRLGRSPAEDARANIDEHMVQGLLAPNFQRIFAFFGTPWKGT</sequence>
<dbReference type="Proteomes" id="UP001620626">
    <property type="component" value="Unassembled WGS sequence"/>
</dbReference>
<keyword evidence="9" id="KW-1185">Reference proteome</keyword>
<dbReference type="PROSITE" id="PS50297">
    <property type="entry name" value="ANK_REP_REGION"/>
    <property type="match status" value="1"/>
</dbReference>
<dbReference type="Gene3D" id="1.25.40.20">
    <property type="entry name" value="Ankyrin repeat-containing domain"/>
    <property type="match status" value="2"/>
</dbReference>
<dbReference type="CDD" id="cd08963">
    <property type="entry name" value="L-asparaginase_I"/>
    <property type="match status" value="1"/>
</dbReference>
<dbReference type="PIRSF" id="PIRSF001220">
    <property type="entry name" value="L-ASNase_gatD"/>
    <property type="match status" value="1"/>
</dbReference>
<organism evidence="8 9">
    <name type="scientific">Heterodera trifolii</name>
    <dbReference type="NCBI Taxonomy" id="157864"/>
    <lineage>
        <taxon>Eukaryota</taxon>
        <taxon>Metazoa</taxon>
        <taxon>Ecdysozoa</taxon>
        <taxon>Nematoda</taxon>
        <taxon>Chromadorea</taxon>
        <taxon>Rhabditida</taxon>
        <taxon>Tylenchina</taxon>
        <taxon>Tylenchomorpha</taxon>
        <taxon>Tylenchoidea</taxon>
        <taxon>Heteroderidae</taxon>
        <taxon>Heteroderinae</taxon>
        <taxon>Heterodera</taxon>
    </lineage>
</organism>
<feature type="compositionally biased region" description="Low complexity" evidence="5">
    <location>
        <begin position="113"/>
        <end position="123"/>
    </location>
</feature>
<dbReference type="PANTHER" id="PTHR11707:SF28">
    <property type="entry name" value="60 KDA LYSOPHOSPHOLIPASE"/>
    <property type="match status" value="1"/>
</dbReference>
<evidence type="ECO:0000259" key="7">
    <source>
        <dbReference type="Pfam" id="PF17763"/>
    </source>
</evidence>